<dbReference type="InterPro" id="IPR010787">
    <property type="entry name" value="DUF1385"/>
</dbReference>
<proteinExistence type="predicted"/>
<evidence type="ECO:0000313" key="2">
    <source>
        <dbReference type="EMBL" id="PIY63273.1"/>
    </source>
</evidence>
<evidence type="ECO:0000313" key="3">
    <source>
        <dbReference type="Proteomes" id="UP000230973"/>
    </source>
</evidence>
<organism evidence="2 3">
    <name type="scientific">Candidatus Uhrbacteria bacterium CG_4_10_14_0_8_um_filter_58_22</name>
    <dbReference type="NCBI Taxonomy" id="1975029"/>
    <lineage>
        <taxon>Bacteria</taxon>
        <taxon>Candidatus Uhriibacteriota</taxon>
    </lineage>
</organism>
<keyword evidence="1" id="KW-1133">Transmembrane helix</keyword>
<dbReference type="EMBL" id="PFLC01000010">
    <property type="protein sequence ID" value="PIY63273.1"/>
    <property type="molecule type" value="Genomic_DNA"/>
</dbReference>
<dbReference type="Pfam" id="PF07136">
    <property type="entry name" value="DUF1385"/>
    <property type="match status" value="1"/>
</dbReference>
<accession>A0A2M7QBW5</accession>
<name>A0A2M7QBW5_9BACT</name>
<comment type="caution">
    <text evidence="2">The sequence shown here is derived from an EMBL/GenBank/DDBJ whole genome shotgun (WGS) entry which is preliminary data.</text>
</comment>
<evidence type="ECO:0008006" key="4">
    <source>
        <dbReference type="Google" id="ProtNLM"/>
    </source>
</evidence>
<dbReference type="Proteomes" id="UP000230973">
    <property type="component" value="Unassembled WGS sequence"/>
</dbReference>
<gene>
    <name evidence="2" type="ORF">COY93_00530</name>
</gene>
<keyword evidence="1" id="KW-0812">Transmembrane</keyword>
<feature type="transmembrane region" description="Helical" evidence="1">
    <location>
        <begin position="56"/>
        <end position="73"/>
    </location>
</feature>
<feature type="transmembrane region" description="Helical" evidence="1">
    <location>
        <begin position="79"/>
        <end position="100"/>
    </location>
</feature>
<dbReference type="AlphaFoldDB" id="A0A2M7QBW5"/>
<sequence>MATARRTDGTVVCELRWFSNPVLRWINFKKKFRFLPHLLTTLVSPWIGLEKPRSRLIFVDILTGICLAMSFHIESMLVAAAISMLVVGLGIKLIIMYDGLKAYHATEHMAFNAYVFAGSTDIETIQRQDRFNPVCGTSLIAPLALA</sequence>
<evidence type="ECO:0000256" key="1">
    <source>
        <dbReference type="SAM" id="Phobius"/>
    </source>
</evidence>
<keyword evidence="1" id="KW-0472">Membrane</keyword>
<protein>
    <recommendedName>
        <fullName evidence="4">DUF1385 domain-containing protein</fullName>
    </recommendedName>
</protein>
<reference evidence="3" key="1">
    <citation type="submission" date="2017-09" db="EMBL/GenBank/DDBJ databases">
        <title>Depth-based differentiation of microbial function through sediment-hosted aquifers and enrichment of novel symbionts in the deep terrestrial subsurface.</title>
        <authorList>
            <person name="Probst A.J."/>
            <person name="Ladd B."/>
            <person name="Jarett J.K."/>
            <person name="Geller-Mcgrath D.E."/>
            <person name="Sieber C.M.K."/>
            <person name="Emerson J.B."/>
            <person name="Anantharaman K."/>
            <person name="Thomas B.C."/>
            <person name="Malmstrom R."/>
            <person name="Stieglmeier M."/>
            <person name="Klingl A."/>
            <person name="Woyke T."/>
            <person name="Ryan C.M."/>
            <person name="Banfield J.F."/>
        </authorList>
    </citation>
    <scope>NUCLEOTIDE SEQUENCE [LARGE SCALE GENOMIC DNA]</scope>
</reference>